<sequence length="719" mass="80551">MKLIHTQSYQLSEVADFNIPPFAVLSYAPAALFPCDSQQVLSQRTATHFNNTVLQACQKADARGLQFLWFGSVCVDKTSSLGLQHAVSYSFRLLQAATVCFVYLQDLLPSSASLEESWGGCRYWKRSWTLQELIAPPNVEFFDANWNFLGAKSSPGLLDLLQTVTRIDKGTLTDNNAFSRVAIGVRLSWAAGREATRAEDAAYSLAGITGVNMSVRYGEGLDQAFARLVKKIISVNMDGSIFAWTSNDDQFARGLLPRSTSEFCHLLETSDFPLSQQSWAFEGNVVFNSNGLLLESHAVSEDLSLILEIGRTRKNRFGVRLQAWGNNFVRVSSQTLVLGFRKPRPCQILAARDIDTIMSQTISDSSKKRKRSGQLNTRPAEYSAILIGPPHTSSASSCVLHDDACSSCSYPEDTLDLGVISVDEEGEEEEEGEEGEEADIDDEDGESEEAIHDQIDTHERLSVHPNHPYQSERSGLLHHFSPRVRNWAHSATYIAPPRGRSFRKRVKIAHSESSHLGEDSDFEDADDHSIDGHYHFACPFYAMNPTEHQHCLLEDDLRSMEDVVEHIRKRHSKPPYCPKCRVIFKTSMARDEHIRRKICRLRPSTRIEGVDGNQLDKIKRVMMSRSSRSSEAEIWVRIGAVACPGTFFHISPYLQDGLGLEVSKVRDYWNAKGRVYTEEYMSAKGIMLTEDEDNVGVLEAFHSLTMADLVQEAVTLGVH</sequence>
<evidence type="ECO:0000256" key="1">
    <source>
        <dbReference type="SAM" id="MobiDB-lite"/>
    </source>
</evidence>
<dbReference type="GeneID" id="85402949"/>
<dbReference type="EMBL" id="MLFU01000006">
    <property type="protein sequence ID" value="KAK1507561.1"/>
    <property type="molecule type" value="Genomic_DNA"/>
</dbReference>
<proteinExistence type="predicted"/>
<comment type="caution">
    <text evidence="2">The sequence shown here is derived from an EMBL/GenBank/DDBJ whole genome shotgun (WGS) entry which is preliminary data.</text>
</comment>
<keyword evidence="3" id="KW-1185">Reference proteome</keyword>
<organism evidence="2 3">
    <name type="scientific">Colletotrichum tamarilloi</name>
    <dbReference type="NCBI Taxonomy" id="1209934"/>
    <lineage>
        <taxon>Eukaryota</taxon>
        <taxon>Fungi</taxon>
        <taxon>Dikarya</taxon>
        <taxon>Ascomycota</taxon>
        <taxon>Pezizomycotina</taxon>
        <taxon>Sordariomycetes</taxon>
        <taxon>Hypocreomycetidae</taxon>
        <taxon>Glomerellales</taxon>
        <taxon>Glomerellaceae</taxon>
        <taxon>Colletotrichum</taxon>
        <taxon>Colletotrichum acutatum species complex</taxon>
    </lineage>
</organism>
<dbReference type="RefSeq" id="XP_060386514.1">
    <property type="nucleotide sequence ID" value="XM_060518711.1"/>
</dbReference>
<evidence type="ECO:0000313" key="3">
    <source>
        <dbReference type="Proteomes" id="UP001227543"/>
    </source>
</evidence>
<evidence type="ECO:0000313" key="2">
    <source>
        <dbReference type="EMBL" id="KAK1507561.1"/>
    </source>
</evidence>
<dbReference type="PANTHER" id="PTHR10622">
    <property type="entry name" value="HET DOMAIN-CONTAINING PROTEIN"/>
    <property type="match status" value="1"/>
</dbReference>
<feature type="region of interest" description="Disordered" evidence="1">
    <location>
        <begin position="424"/>
        <end position="450"/>
    </location>
</feature>
<reference evidence="2 3" key="1">
    <citation type="submission" date="2016-10" db="EMBL/GenBank/DDBJ databases">
        <title>The genome sequence of Colletotrichum fioriniae PJ7.</title>
        <authorList>
            <person name="Baroncelli R."/>
        </authorList>
    </citation>
    <scope>NUCLEOTIDE SEQUENCE [LARGE SCALE GENOMIC DNA]</scope>
    <source>
        <strain evidence="2 3">Tom-12</strain>
    </source>
</reference>
<feature type="compositionally biased region" description="Acidic residues" evidence="1">
    <location>
        <begin position="424"/>
        <end position="448"/>
    </location>
</feature>
<dbReference type="Proteomes" id="UP001227543">
    <property type="component" value="Unassembled WGS sequence"/>
</dbReference>
<accession>A0ABQ9RM27</accession>
<name>A0ABQ9RM27_9PEZI</name>
<protein>
    <submittedName>
        <fullName evidence="2">HET domain-containing protein</fullName>
    </submittedName>
</protein>
<dbReference type="PANTHER" id="PTHR10622:SF12">
    <property type="entry name" value="HET DOMAIN-CONTAINING PROTEIN"/>
    <property type="match status" value="1"/>
</dbReference>
<gene>
    <name evidence="2" type="ORF">CTAM01_02673</name>
</gene>